<organism evidence="2">
    <name type="scientific">Anopheles darlingi</name>
    <name type="common">Mosquito</name>
    <dbReference type="NCBI Taxonomy" id="43151"/>
    <lineage>
        <taxon>Eukaryota</taxon>
        <taxon>Metazoa</taxon>
        <taxon>Ecdysozoa</taxon>
        <taxon>Arthropoda</taxon>
        <taxon>Hexapoda</taxon>
        <taxon>Insecta</taxon>
        <taxon>Pterygota</taxon>
        <taxon>Neoptera</taxon>
        <taxon>Endopterygota</taxon>
        <taxon>Diptera</taxon>
        <taxon>Nematocera</taxon>
        <taxon>Culicoidea</taxon>
        <taxon>Culicidae</taxon>
        <taxon>Anophelinae</taxon>
        <taxon>Anopheles</taxon>
    </lineage>
</organism>
<proteinExistence type="predicted"/>
<evidence type="ECO:0000256" key="1">
    <source>
        <dbReference type="SAM" id="SignalP"/>
    </source>
</evidence>
<dbReference type="EMBL" id="GGFL01013467">
    <property type="protein sequence ID" value="MBW77645.1"/>
    <property type="molecule type" value="Transcribed_RNA"/>
</dbReference>
<sequence length="92" mass="10833">MFFVLFCLLLVPVHRTININNQHCNRKCTTNVLPYHGTHSVPTNPRPRTYNFSQRTVIKILKRKETSRKTESGKMAFFSINYNQNDIRYGDT</sequence>
<feature type="signal peptide" evidence="1">
    <location>
        <begin position="1"/>
        <end position="16"/>
    </location>
</feature>
<name>A0A2M4DJC8_ANODA</name>
<accession>A0A2M4DJC8</accession>
<protein>
    <submittedName>
        <fullName evidence="2">Putative secreted protein</fullName>
    </submittedName>
</protein>
<feature type="chain" id="PRO_5014902074" evidence="1">
    <location>
        <begin position="17"/>
        <end position="92"/>
    </location>
</feature>
<keyword evidence="1" id="KW-0732">Signal</keyword>
<reference evidence="2" key="1">
    <citation type="submission" date="2018-01" db="EMBL/GenBank/DDBJ databases">
        <title>An insight into the sialome of Amazonian anophelines.</title>
        <authorList>
            <person name="Ribeiro J.M."/>
            <person name="Scarpassa V."/>
            <person name="Calvo E."/>
        </authorList>
    </citation>
    <scope>NUCLEOTIDE SEQUENCE</scope>
</reference>
<dbReference type="AlphaFoldDB" id="A0A2M4DJC8"/>
<evidence type="ECO:0000313" key="2">
    <source>
        <dbReference type="EMBL" id="MBW77645.1"/>
    </source>
</evidence>